<gene>
    <name evidence="2" type="primary">porQ</name>
    <name evidence="2" type="ORF">ACFO3G_08890</name>
</gene>
<reference evidence="3" key="1">
    <citation type="journal article" date="2019" name="Int. J. Syst. Evol. Microbiol.">
        <title>The Global Catalogue of Microorganisms (GCM) 10K type strain sequencing project: providing services to taxonomists for standard genome sequencing and annotation.</title>
        <authorList>
            <consortium name="The Broad Institute Genomics Platform"/>
            <consortium name="The Broad Institute Genome Sequencing Center for Infectious Disease"/>
            <person name="Wu L."/>
            <person name="Ma J."/>
        </authorList>
    </citation>
    <scope>NUCLEOTIDE SEQUENCE [LARGE SCALE GENOMIC DNA]</scope>
    <source>
        <strain evidence="3">CGMCC 4.7357</strain>
    </source>
</reference>
<dbReference type="NCBIfam" id="NF033711">
    <property type="entry name" value="T9SS_PorQ"/>
    <property type="match status" value="1"/>
</dbReference>
<organism evidence="2 3">
    <name type="scientific">Falsiporphyromonas endometrii</name>
    <dbReference type="NCBI Taxonomy" id="1387297"/>
    <lineage>
        <taxon>Bacteria</taxon>
        <taxon>Pseudomonadati</taxon>
        <taxon>Bacteroidota</taxon>
        <taxon>Bacteroidia</taxon>
        <taxon>Bacteroidales</taxon>
        <taxon>Porphyromonadaceae</taxon>
        <taxon>Falsiporphyromonas</taxon>
    </lineage>
</organism>
<feature type="chain" id="PRO_5046792055" evidence="1">
    <location>
        <begin position="23"/>
        <end position="335"/>
    </location>
</feature>
<proteinExistence type="predicted"/>
<evidence type="ECO:0000256" key="1">
    <source>
        <dbReference type="SAM" id="SignalP"/>
    </source>
</evidence>
<dbReference type="RefSeq" id="WP_380080039.1">
    <property type="nucleotide sequence ID" value="NZ_JBHSGO010000213.1"/>
</dbReference>
<evidence type="ECO:0000313" key="3">
    <source>
        <dbReference type="Proteomes" id="UP001596020"/>
    </source>
</evidence>
<dbReference type="NCBIfam" id="NF033709">
    <property type="entry name" value="PorV_fam"/>
    <property type="match status" value="1"/>
</dbReference>
<comment type="caution">
    <text evidence="2">The sequence shown here is derived from an EMBL/GenBank/DDBJ whole genome shotgun (WGS) entry which is preliminary data.</text>
</comment>
<protein>
    <submittedName>
        <fullName evidence="2">Type IX secretion system protein PorQ</fullName>
    </submittedName>
</protein>
<dbReference type="EMBL" id="JBHSGO010000213">
    <property type="protein sequence ID" value="MFC4666709.1"/>
    <property type="molecule type" value="Genomic_DNA"/>
</dbReference>
<keyword evidence="3" id="KW-1185">Reference proteome</keyword>
<keyword evidence="1" id="KW-0732">Signal</keyword>
<accession>A0ABV9K9J6</accession>
<evidence type="ECO:0000313" key="2">
    <source>
        <dbReference type="EMBL" id="MFC4666709.1"/>
    </source>
</evidence>
<name>A0ABV9K9J6_9PORP</name>
<feature type="signal peptide" evidence="1">
    <location>
        <begin position="1"/>
        <end position="22"/>
    </location>
</feature>
<dbReference type="Proteomes" id="UP001596020">
    <property type="component" value="Unassembled WGS sequence"/>
</dbReference>
<sequence length="335" mass="35938">MTKKILNIISPVLLFFAFSSLAYGQMTGRDEVYGFLRLPASSEVVMVGGASVSYPTQDPLMVFSNPGLYGQEMAGRLGFSFLNYIPNAYSGAAVYGGLVGERGAWAAGARFVQYGKMQGYDIHGNATGSFSATDIALQGTYSYDLSDCFRGGVTLKGIYSHIDSYSSLGVGVDVGVSYINEDLGMLLGAAATNVGAQLKGYNGTRESLPWDIQVGLSQRLAHAPFRAHFLIHDLNPRLWRDKREDLSSGERFTRHFALGVEFVPNDKFFLGVGYNPSVGQDMKLQGGNKLGGFSIGAGLKTSLMDVQVGVASFHPSSLSFSLGVVIPLGDARDEL</sequence>